<reference evidence="2" key="1">
    <citation type="journal article" date="2019" name="Int. J. Syst. Evol. Microbiol.">
        <title>The Global Catalogue of Microorganisms (GCM) 10K type strain sequencing project: providing services to taxonomists for standard genome sequencing and annotation.</title>
        <authorList>
            <consortium name="The Broad Institute Genomics Platform"/>
            <consortium name="The Broad Institute Genome Sequencing Center for Infectious Disease"/>
            <person name="Wu L."/>
            <person name="Ma J."/>
        </authorList>
    </citation>
    <scope>NUCLEOTIDE SEQUENCE [LARGE SCALE GENOMIC DNA]</scope>
    <source>
        <strain evidence="2">JCM 4505</strain>
    </source>
</reference>
<evidence type="ECO:0000313" key="2">
    <source>
        <dbReference type="Proteomes" id="UP001501867"/>
    </source>
</evidence>
<dbReference type="Proteomes" id="UP001501867">
    <property type="component" value="Unassembled WGS sequence"/>
</dbReference>
<keyword evidence="2" id="KW-1185">Reference proteome</keyword>
<dbReference type="EMBL" id="BAAABV010000035">
    <property type="protein sequence ID" value="GAA0324602.1"/>
    <property type="molecule type" value="Genomic_DNA"/>
</dbReference>
<name>A0ABP3FW21_9ACTN</name>
<comment type="caution">
    <text evidence="1">The sequence shown here is derived from an EMBL/GenBank/DDBJ whole genome shotgun (WGS) entry which is preliminary data.</text>
</comment>
<proteinExistence type="predicted"/>
<gene>
    <name evidence="1" type="ORF">GCM10010302_74680</name>
</gene>
<accession>A0ABP3FW21</accession>
<organism evidence="1 2">
    <name type="scientific">Streptomyces polychromogenes</name>
    <dbReference type="NCBI Taxonomy" id="67342"/>
    <lineage>
        <taxon>Bacteria</taxon>
        <taxon>Bacillati</taxon>
        <taxon>Actinomycetota</taxon>
        <taxon>Actinomycetes</taxon>
        <taxon>Kitasatosporales</taxon>
        <taxon>Streptomycetaceae</taxon>
        <taxon>Streptomyces</taxon>
    </lineage>
</organism>
<sequence>MNQPKVRSTTQLRDDLEALLAGLAVDDFDVDAEAGAVIDGLGPVSGVGPGLGHAGVGLRDPCEHLNAADVVETLEPPAETLPRS</sequence>
<protein>
    <submittedName>
        <fullName evidence="1">Uncharacterized protein</fullName>
    </submittedName>
</protein>
<evidence type="ECO:0000313" key="1">
    <source>
        <dbReference type="EMBL" id="GAA0324602.1"/>
    </source>
</evidence>